<comment type="similarity">
    <text evidence="1">Belongs to the FGGY kinase family.</text>
</comment>
<dbReference type="InterPro" id="IPR000577">
    <property type="entry name" value="Carb_kinase_FGGY"/>
</dbReference>
<dbReference type="Pfam" id="PF00370">
    <property type="entry name" value="FGGY_N"/>
    <property type="match status" value="1"/>
</dbReference>
<evidence type="ECO:0000259" key="5">
    <source>
        <dbReference type="Pfam" id="PF02782"/>
    </source>
</evidence>
<dbReference type="CDD" id="cd00366">
    <property type="entry name" value="ASKHA_NBD_FGGY"/>
    <property type="match status" value="1"/>
</dbReference>
<dbReference type="EMBL" id="JANQBD010000012">
    <property type="protein sequence ID" value="MCR8633043.1"/>
    <property type="molecule type" value="Genomic_DNA"/>
</dbReference>
<dbReference type="Pfam" id="PF02782">
    <property type="entry name" value="FGGY_C"/>
    <property type="match status" value="1"/>
</dbReference>
<feature type="domain" description="Carbohydrate kinase FGGY N-terminal" evidence="4">
    <location>
        <begin position="5"/>
        <end position="251"/>
    </location>
</feature>
<comment type="caution">
    <text evidence="6">The sequence shown here is derived from an EMBL/GenBank/DDBJ whole genome shotgun (WGS) entry which is preliminary data.</text>
</comment>
<accession>A0ABT1YL98</accession>
<keyword evidence="7" id="KW-1185">Reference proteome</keyword>
<protein>
    <submittedName>
        <fullName evidence="6">FGGY family carbohydrate kinase</fullName>
    </submittedName>
</protein>
<dbReference type="InterPro" id="IPR050406">
    <property type="entry name" value="FGGY_Carb_Kinase"/>
</dbReference>
<dbReference type="PIRSF" id="PIRSF000538">
    <property type="entry name" value="GlpK"/>
    <property type="match status" value="1"/>
</dbReference>
<dbReference type="SUPFAM" id="SSF53067">
    <property type="entry name" value="Actin-like ATPase domain"/>
    <property type="match status" value="2"/>
</dbReference>
<evidence type="ECO:0000313" key="7">
    <source>
        <dbReference type="Proteomes" id="UP001300012"/>
    </source>
</evidence>
<dbReference type="InterPro" id="IPR018484">
    <property type="entry name" value="FGGY_N"/>
</dbReference>
<proteinExistence type="inferred from homology"/>
<reference evidence="6 7" key="1">
    <citation type="submission" date="2022-08" db="EMBL/GenBank/DDBJ databases">
        <title>Paenibacillus endoradicis sp. nov., Paenibacillus radicibacter sp. nov and Paenibacillus pararadicis sp. nov., three cold-adapted plant growth-promoting bacteria isolated from root of Larix gmelinii in Great Khingan.</title>
        <authorList>
            <person name="Xue H."/>
        </authorList>
    </citation>
    <scope>NUCLEOTIDE SEQUENCE [LARGE SCALE GENOMIC DNA]</scope>
    <source>
        <strain evidence="6 7">N5-1-1-5</strain>
    </source>
</reference>
<dbReference type="PANTHER" id="PTHR43095">
    <property type="entry name" value="SUGAR KINASE"/>
    <property type="match status" value="1"/>
</dbReference>
<organism evidence="6 7">
    <name type="scientific">Paenibacillus radicis</name>
    <name type="common">ex Xue et al. 2023</name>
    <dbReference type="NCBI Taxonomy" id="2972489"/>
    <lineage>
        <taxon>Bacteria</taxon>
        <taxon>Bacillati</taxon>
        <taxon>Bacillota</taxon>
        <taxon>Bacilli</taxon>
        <taxon>Bacillales</taxon>
        <taxon>Paenibacillaceae</taxon>
        <taxon>Paenibacillus</taxon>
    </lineage>
</organism>
<dbReference type="Gene3D" id="3.30.420.40">
    <property type="match status" value="2"/>
</dbReference>
<evidence type="ECO:0000259" key="4">
    <source>
        <dbReference type="Pfam" id="PF00370"/>
    </source>
</evidence>
<evidence type="ECO:0000256" key="1">
    <source>
        <dbReference type="ARBA" id="ARBA00009156"/>
    </source>
</evidence>
<keyword evidence="2" id="KW-0808">Transferase</keyword>
<dbReference type="GO" id="GO:0016301">
    <property type="term" value="F:kinase activity"/>
    <property type="evidence" value="ECO:0007669"/>
    <property type="project" value="UniProtKB-KW"/>
</dbReference>
<dbReference type="RefSeq" id="WP_258214617.1">
    <property type="nucleotide sequence ID" value="NZ_JANQBD010000012.1"/>
</dbReference>
<keyword evidence="3 6" id="KW-0418">Kinase</keyword>
<sequence length="503" mass="54900">MNEHYFIGVDIGTQGSKAAVVSGHGASIAQAQRPIRLITSSDGSVTQDPQEIFASVVEAVKEAVTSAGIEPRQVQAISLDGQMAGIMGIDDHWEPVTPYDSWLDTRCEAYMPMMKQFGEENLIRITGCPVTYAPGPKILWWKHERQDIYNRISKFVTLSGYIAGRLAGLNAKDAFIDFTHLHFMGYADVQQKQWSDPLLEFFSVDKDKMPAITDPWRIIGALTKQSAQYCGLIEGIPIAAGCGDTAASIFGAGVVKPGLMFDVAGTASVLACCVDRYQPDTVSKTLVYAPSVIPGLWTPLAYINGGGQCLEWFREQVGGGRPDAGFDTLNEEAKAEAPGCNGLFFVPHYGGRVCPNNPFLRGSWTGLHWSHGRKSMYRAILESVAFEYSHYLDTLKELLGSASFSQIIGVGGGTKSRLFNSIKSDVLSVPYTRLERSDTAALANAVIAGYGVGAFTRLDVIKSFVTYSDVMTPNSVNHESYVSIAATYKVLLEHMTQFYQMTK</sequence>
<dbReference type="Proteomes" id="UP001300012">
    <property type="component" value="Unassembled WGS sequence"/>
</dbReference>
<dbReference type="PANTHER" id="PTHR43095:SF5">
    <property type="entry name" value="XYLULOSE KINASE"/>
    <property type="match status" value="1"/>
</dbReference>
<evidence type="ECO:0000313" key="6">
    <source>
        <dbReference type="EMBL" id="MCR8633043.1"/>
    </source>
</evidence>
<name>A0ABT1YL98_9BACL</name>
<dbReference type="InterPro" id="IPR043129">
    <property type="entry name" value="ATPase_NBD"/>
</dbReference>
<evidence type="ECO:0000256" key="2">
    <source>
        <dbReference type="ARBA" id="ARBA00022679"/>
    </source>
</evidence>
<evidence type="ECO:0000256" key="3">
    <source>
        <dbReference type="ARBA" id="ARBA00022777"/>
    </source>
</evidence>
<feature type="domain" description="Carbohydrate kinase FGGY C-terminal" evidence="5">
    <location>
        <begin position="264"/>
        <end position="450"/>
    </location>
</feature>
<dbReference type="InterPro" id="IPR018485">
    <property type="entry name" value="FGGY_C"/>
</dbReference>
<gene>
    <name evidence="6" type="ORF">NV381_17725</name>
</gene>